<dbReference type="Proteomes" id="UP000304382">
    <property type="component" value="Unassembled WGS sequence"/>
</dbReference>
<evidence type="ECO:0000313" key="5">
    <source>
        <dbReference type="EMBL" id="GCF12465.1"/>
    </source>
</evidence>
<organism evidence="5 6">
    <name type="scientific">Haloarcula mannanilytica</name>
    <dbReference type="NCBI Taxonomy" id="2509225"/>
    <lineage>
        <taxon>Archaea</taxon>
        <taxon>Methanobacteriati</taxon>
        <taxon>Methanobacteriota</taxon>
        <taxon>Stenosarchaea group</taxon>
        <taxon>Halobacteria</taxon>
        <taxon>Halobacteriales</taxon>
        <taxon>Haloarculaceae</taxon>
        <taxon>Haloarcula</taxon>
    </lineage>
</organism>
<evidence type="ECO:0000259" key="2">
    <source>
        <dbReference type="Pfam" id="PF26473"/>
    </source>
</evidence>
<protein>
    <recommendedName>
        <fullName evidence="7">Replication protein</fullName>
    </recommendedName>
</protein>
<dbReference type="Pfam" id="PF26474">
    <property type="entry name" value="DUF8148_M"/>
    <property type="match status" value="1"/>
</dbReference>
<dbReference type="Pfam" id="PF26473">
    <property type="entry name" value="DUF8148"/>
    <property type="match status" value="1"/>
</dbReference>
<sequence length="700" mass="79361">MRVCQPPQSTESEGAGELARPAAQRSEQPGPGRERQSRPAPARPAGSDPLRVDPEARAFPPNPAGEGNRYRVHLSDQRCFCVCGVLRMSSRVEPPGHLGGLDLADRCNTPVLADLLEERDLLGHGQLLDGTLTERDEDRVRIAKFIAAHPEGTPLSHVVSYAVKGVSPETCERVDGSDPDYQFAYRFIDDLVADDDPYVRKSRSSGVLFVTPTLRLLDLITEGITQTTQTDGITYDREFLRNYLSRVDSVDDDLRELLKDGFTSYLNRIKDYKLLFDVHFVDRRGGESTQRMTKDYKTRFNDQGRVSKQFARFNDALEYGYENANNAVLVTLTTDPKRQDSLLDGIDSINENFNRLLSYFDSDPSTKADTRDPDVPGWRPDLDSEVTGRPRDRPDYIKALEFTEKGYPHLHVLFFDVPIRASDGLPWLCDKPEVAAKWADYGQGEIVDVYPLTYRDDLDDLEPEFQSDEGFVDWYRFGDHDHGEQWVRERTRSHELIEFGDDGREMESTAGAYLGKYLSATFGSLLDATESFEASDDERESYVDKAATWKLALYWATNRRFWSCSESITEGIDPNDHLQDPDVREAVRWCSLDSVQTASESEIRDSLARQQWDDLDNLDAAVERAVSDVEQPQVRSTLPEEASFRCVVDYIGAYAYWDLPSSEVADSSQNLETAEIYIVDTDGLPDINREKDPPIIDIWK</sequence>
<dbReference type="InterPro" id="IPR058461">
    <property type="entry name" value="DUF8148_N"/>
</dbReference>
<comment type="caution">
    <text evidence="5">The sequence shown here is derived from an EMBL/GenBank/DDBJ whole genome shotgun (WGS) entry which is preliminary data.</text>
</comment>
<evidence type="ECO:0000259" key="4">
    <source>
        <dbReference type="Pfam" id="PF26475"/>
    </source>
</evidence>
<dbReference type="AlphaFoldDB" id="A0A4C2ED88"/>
<evidence type="ECO:0008006" key="7">
    <source>
        <dbReference type="Google" id="ProtNLM"/>
    </source>
</evidence>
<name>A0A4C2ED88_9EURY</name>
<evidence type="ECO:0000313" key="6">
    <source>
        <dbReference type="Proteomes" id="UP000304382"/>
    </source>
</evidence>
<feature type="domain" description="DUF8148" evidence="2">
    <location>
        <begin position="122"/>
        <end position="221"/>
    </location>
</feature>
<feature type="domain" description="DUF8148" evidence="4">
    <location>
        <begin position="304"/>
        <end position="554"/>
    </location>
</feature>
<accession>A0A4C2ED88</accession>
<feature type="compositionally biased region" description="Polar residues" evidence="1">
    <location>
        <begin position="1"/>
        <end position="12"/>
    </location>
</feature>
<gene>
    <name evidence="5" type="ORF">Harman_04000</name>
</gene>
<dbReference type="Pfam" id="PF26475">
    <property type="entry name" value="DUF8148_C"/>
    <property type="match status" value="1"/>
</dbReference>
<dbReference type="InterPro" id="IPR059016">
    <property type="entry name" value="DUF8148_C"/>
</dbReference>
<feature type="domain" description="DUF8148" evidence="3">
    <location>
        <begin position="235"/>
        <end position="301"/>
    </location>
</feature>
<feature type="region of interest" description="Disordered" evidence="1">
    <location>
        <begin position="364"/>
        <end position="390"/>
    </location>
</feature>
<evidence type="ECO:0000256" key="1">
    <source>
        <dbReference type="SAM" id="MobiDB-lite"/>
    </source>
</evidence>
<reference evidence="5 6" key="1">
    <citation type="submission" date="2019-02" db="EMBL/GenBank/DDBJ databases">
        <title>Haloarcula mannanilyticum sp. nov., a mannan degrading haloarchaeon isolated from commercial salt.</title>
        <authorList>
            <person name="Enomoto S."/>
            <person name="Shimane Y."/>
            <person name="Kamekura M."/>
            <person name="Ito T."/>
            <person name="Moriya O."/>
            <person name="Ihara K."/>
            <person name="Takahashi-Ando N."/>
            <person name="Fukushima Y."/>
            <person name="Yoshida Y."/>
            <person name="Usama R."/>
            <person name="Takai K."/>
            <person name="Minegishi H."/>
        </authorList>
    </citation>
    <scope>NUCLEOTIDE SEQUENCE [LARGE SCALE GENOMIC DNA]</scope>
    <source>
        <strain evidence="5 6">MD130-1</strain>
    </source>
</reference>
<dbReference type="InterPro" id="IPR059015">
    <property type="entry name" value="DUF8148_M"/>
</dbReference>
<evidence type="ECO:0000259" key="3">
    <source>
        <dbReference type="Pfam" id="PF26474"/>
    </source>
</evidence>
<proteinExistence type="predicted"/>
<keyword evidence="6" id="KW-1185">Reference proteome</keyword>
<feature type="region of interest" description="Disordered" evidence="1">
    <location>
        <begin position="1"/>
        <end position="69"/>
    </location>
</feature>
<dbReference type="EMBL" id="BIXZ01000001">
    <property type="protein sequence ID" value="GCF12465.1"/>
    <property type="molecule type" value="Genomic_DNA"/>
</dbReference>